<organism evidence="1 2">
    <name type="scientific">Paramuricea clavata</name>
    <name type="common">Red gorgonian</name>
    <name type="synonym">Violescent sea-whip</name>
    <dbReference type="NCBI Taxonomy" id="317549"/>
    <lineage>
        <taxon>Eukaryota</taxon>
        <taxon>Metazoa</taxon>
        <taxon>Cnidaria</taxon>
        <taxon>Anthozoa</taxon>
        <taxon>Octocorallia</taxon>
        <taxon>Malacalcyonacea</taxon>
        <taxon>Plexauridae</taxon>
        <taxon>Paramuricea</taxon>
    </lineage>
</organism>
<accession>A0A6S7JS89</accession>
<dbReference type="Proteomes" id="UP001152795">
    <property type="component" value="Unassembled WGS sequence"/>
</dbReference>
<dbReference type="Gene3D" id="2.30.180.10">
    <property type="entry name" value="FAS1 domain"/>
    <property type="match status" value="1"/>
</dbReference>
<dbReference type="Pfam" id="PF02469">
    <property type="entry name" value="Fasciclin"/>
    <property type="match status" value="1"/>
</dbReference>
<dbReference type="InterPro" id="IPR036378">
    <property type="entry name" value="FAS1_dom_sf"/>
</dbReference>
<dbReference type="OrthoDB" id="286301at2759"/>
<dbReference type="PROSITE" id="PS50213">
    <property type="entry name" value="FAS1"/>
    <property type="match status" value="1"/>
</dbReference>
<evidence type="ECO:0000313" key="1">
    <source>
        <dbReference type="EMBL" id="CAB4034447.1"/>
    </source>
</evidence>
<evidence type="ECO:0000313" key="2">
    <source>
        <dbReference type="Proteomes" id="UP001152795"/>
    </source>
</evidence>
<reference evidence="1" key="1">
    <citation type="submission" date="2020-04" db="EMBL/GenBank/DDBJ databases">
        <authorList>
            <person name="Alioto T."/>
            <person name="Alioto T."/>
            <person name="Gomez Garrido J."/>
        </authorList>
    </citation>
    <scope>NUCLEOTIDE SEQUENCE</scope>
    <source>
        <strain evidence="1">A484AB</strain>
    </source>
</reference>
<proteinExistence type="predicted"/>
<feature type="non-terminal residue" evidence="1">
    <location>
        <position position="142"/>
    </location>
</feature>
<sequence>MNGKICIVILFTLSVVSLCHSLLLQVGDDELIAEVNKRVNNPEIDFDLVLQKYNLTSFRTLLMNAKLFDRLNVTNTSYTVFAPTNKAIMNAKSLLLNTTRLPEILMYHVHLGAFPTSNIEQNMKLKTLLGGQKKIRFERYKG</sequence>
<keyword evidence="2" id="KW-1185">Reference proteome</keyword>
<dbReference type="AlphaFoldDB" id="A0A6S7JS89"/>
<protein>
    <submittedName>
        <fullName evidence="1">Uncharacterized protein</fullName>
    </submittedName>
</protein>
<name>A0A6S7JS89_PARCT</name>
<dbReference type="SUPFAM" id="SSF82153">
    <property type="entry name" value="FAS1 domain"/>
    <property type="match status" value="1"/>
</dbReference>
<gene>
    <name evidence="1" type="ORF">PACLA_8A009585</name>
</gene>
<comment type="caution">
    <text evidence="1">The sequence shown here is derived from an EMBL/GenBank/DDBJ whole genome shotgun (WGS) entry which is preliminary data.</text>
</comment>
<dbReference type="InterPro" id="IPR000782">
    <property type="entry name" value="FAS1_domain"/>
</dbReference>
<dbReference type="EMBL" id="CACRXK020020125">
    <property type="protein sequence ID" value="CAB4034447.1"/>
    <property type="molecule type" value="Genomic_DNA"/>
</dbReference>